<dbReference type="AlphaFoldDB" id="A0A8S4P193"/>
<name>A0A8S4P193_OWEFU</name>
<feature type="compositionally biased region" description="Basic residues" evidence="1">
    <location>
        <begin position="119"/>
        <end position="132"/>
    </location>
</feature>
<evidence type="ECO:0000256" key="2">
    <source>
        <dbReference type="SAM" id="Phobius"/>
    </source>
</evidence>
<dbReference type="OrthoDB" id="10045204at2759"/>
<keyword evidence="2" id="KW-0812">Transmembrane</keyword>
<evidence type="ECO:0000313" key="3">
    <source>
        <dbReference type="EMBL" id="CAH1786767.1"/>
    </source>
</evidence>
<feature type="transmembrane region" description="Helical" evidence="2">
    <location>
        <begin position="415"/>
        <end position="433"/>
    </location>
</feature>
<feature type="compositionally biased region" description="Basic and acidic residues" evidence="1">
    <location>
        <begin position="317"/>
        <end position="326"/>
    </location>
</feature>
<sequence>MYGQKKPPPMSESESDWDDTTRASSPDAKLHKAPAIEVSSDEEPSRMSVKSSRSNKKSNNRSTVLKSTENTSKSSKQGTPKSQQKSQPKNDLLDTFTFSDRGRRNDAYSEEEDMSVRSRASKSSKTSKHHQNNKPSKTENPPYDFRDAITDKRNSPAPKENRPPGKDRKGQKYDIPPDSARTEKGFDDSWDSNSEGDDSTGLADIRANFTKPHPDPQPSAPPTRARTEPTTQPVPQGPSQDRNKEFEIDLGKSTSSGKGIKNMVKKLSGKFSPRNDKGNISREPLVQESPQKSPENAIPQPPSQSKNMSMFVTSKEVSVRNNDKGKSQKYSEGQGAENTPYMDDQNRVVFIYNELHTDHYTSLTSSTQEAVTQRFADTAEVFITRGVQEFFGIIRIIIGFILIFVVETIKFVLRYIGQFLLVGTVTAFGDYLIKPLFLALHQSILNPVLTFIWNLTIGLRNIIGPILEIYRSLMSSTAVLLQAFRLVEIRQIPNPNHQSVMTA</sequence>
<organism evidence="3 4">
    <name type="scientific">Owenia fusiformis</name>
    <name type="common">Polychaete worm</name>
    <dbReference type="NCBI Taxonomy" id="6347"/>
    <lineage>
        <taxon>Eukaryota</taxon>
        <taxon>Metazoa</taxon>
        <taxon>Spiralia</taxon>
        <taxon>Lophotrochozoa</taxon>
        <taxon>Annelida</taxon>
        <taxon>Polychaeta</taxon>
        <taxon>Sedentaria</taxon>
        <taxon>Canalipalpata</taxon>
        <taxon>Sabellida</taxon>
        <taxon>Oweniida</taxon>
        <taxon>Oweniidae</taxon>
        <taxon>Owenia</taxon>
    </lineage>
</organism>
<feature type="compositionally biased region" description="Low complexity" evidence="1">
    <location>
        <begin position="222"/>
        <end position="231"/>
    </location>
</feature>
<proteinExistence type="predicted"/>
<keyword evidence="2" id="KW-0472">Membrane</keyword>
<keyword evidence="4" id="KW-1185">Reference proteome</keyword>
<feature type="compositionally biased region" description="Pro residues" evidence="1">
    <location>
        <begin position="1"/>
        <end position="10"/>
    </location>
</feature>
<reference evidence="3" key="1">
    <citation type="submission" date="2022-03" db="EMBL/GenBank/DDBJ databases">
        <authorList>
            <person name="Martin C."/>
        </authorList>
    </citation>
    <scope>NUCLEOTIDE SEQUENCE</scope>
</reference>
<feature type="compositionally biased region" description="Polar residues" evidence="1">
    <location>
        <begin position="63"/>
        <end position="89"/>
    </location>
</feature>
<accession>A0A8S4P193</accession>
<feature type="compositionally biased region" description="Acidic residues" evidence="1">
    <location>
        <begin position="188"/>
        <end position="198"/>
    </location>
</feature>
<comment type="caution">
    <text evidence="3">The sequence shown here is derived from an EMBL/GenBank/DDBJ whole genome shotgun (WGS) entry which is preliminary data.</text>
</comment>
<evidence type="ECO:0000313" key="4">
    <source>
        <dbReference type="Proteomes" id="UP000749559"/>
    </source>
</evidence>
<protein>
    <submittedName>
        <fullName evidence="3">Uncharacterized protein</fullName>
    </submittedName>
</protein>
<feature type="compositionally biased region" description="Basic and acidic residues" evidence="1">
    <location>
        <begin position="144"/>
        <end position="172"/>
    </location>
</feature>
<feature type="compositionally biased region" description="Polar residues" evidence="1">
    <location>
        <begin position="303"/>
        <end position="316"/>
    </location>
</feature>
<feature type="transmembrane region" description="Helical" evidence="2">
    <location>
        <begin position="390"/>
        <end position="409"/>
    </location>
</feature>
<keyword evidence="2" id="KW-1133">Transmembrane helix</keyword>
<feature type="compositionally biased region" description="Basic and acidic residues" evidence="1">
    <location>
        <begin position="241"/>
        <end position="250"/>
    </location>
</feature>
<evidence type="ECO:0000256" key="1">
    <source>
        <dbReference type="SAM" id="MobiDB-lite"/>
    </source>
</evidence>
<feature type="transmembrane region" description="Helical" evidence="2">
    <location>
        <begin position="445"/>
        <end position="463"/>
    </location>
</feature>
<dbReference type="EMBL" id="CAIIXF020000006">
    <property type="protein sequence ID" value="CAH1786767.1"/>
    <property type="molecule type" value="Genomic_DNA"/>
</dbReference>
<dbReference type="Proteomes" id="UP000749559">
    <property type="component" value="Unassembled WGS sequence"/>
</dbReference>
<feature type="region of interest" description="Disordered" evidence="1">
    <location>
        <begin position="1"/>
        <end position="340"/>
    </location>
</feature>
<gene>
    <name evidence="3" type="ORF">OFUS_LOCUS12596</name>
</gene>